<evidence type="ECO:0000313" key="2">
    <source>
        <dbReference type="Proteomes" id="UP000602260"/>
    </source>
</evidence>
<comment type="caution">
    <text evidence="1">The sequence shown here is derived from an EMBL/GenBank/DDBJ whole genome shotgun (WGS) entry which is preliminary data.</text>
</comment>
<dbReference type="EMBL" id="JACOPN010000003">
    <property type="protein sequence ID" value="MBC5716956.1"/>
    <property type="molecule type" value="Genomic_DNA"/>
</dbReference>
<dbReference type="Proteomes" id="UP000602260">
    <property type="component" value="Unassembled WGS sequence"/>
</dbReference>
<organism evidence="1 2">
    <name type="scientific">Flintibacter faecis</name>
    <dbReference type="NCBI Taxonomy" id="2763047"/>
    <lineage>
        <taxon>Bacteria</taxon>
        <taxon>Bacillati</taxon>
        <taxon>Bacillota</taxon>
        <taxon>Clostridia</taxon>
        <taxon>Eubacteriales</taxon>
        <taxon>Flintibacter</taxon>
    </lineage>
</organism>
<evidence type="ECO:0000313" key="1">
    <source>
        <dbReference type="EMBL" id="MBC5716956.1"/>
    </source>
</evidence>
<reference evidence="1" key="1">
    <citation type="submission" date="2020-08" db="EMBL/GenBank/DDBJ databases">
        <title>Genome public.</title>
        <authorList>
            <person name="Liu C."/>
            <person name="Sun Q."/>
        </authorList>
    </citation>
    <scope>NUCLEOTIDE SEQUENCE</scope>
    <source>
        <strain evidence="1">BX5</strain>
    </source>
</reference>
<name>A0A8J6M5G2_9FIRM</name>
<keyword evidence="2" id="KW-1185">Reference proteome</keyword>
<dbReference type="AlphaFoldDB" id="A0A8J6M5G2"/>
<accession>A0A8J6M5G2</accession>
<sequence>MEQKELEYLRQVEDQASRTGWVSPLTREDKEYFSYLRQVSKRYNIDMSKANRLEYNFVIRVAESEFYAHHTS</sequence>
<protein>
    <submittedName>
        <fullName evidence="1">Uncharacterized protein</fullName>
    </submittedName>
</protein>
<proteinExistence type="predicted"/>
<dbReference type="RefSeq" id="WP_186878272.1">
    <property type="nucleotide sequence ID" value="NZ_JACOPN010000003.1"/>
</dbReference>
<gene>
    <name evidence="1" type="ORF">H8S55_06455</name>
</gene>